<feature type="compositionally biased region" description="Polar residues" evidence="1">
    <location>
        <begin position="57"/>
        <end position="70"/>
    </location>
</feature>
<accession>A0A3E1KCU4</accession>
<keyword evidence="3" id="KW-1185">Reference proteome</keyword>
<evidence type="ECO:0000313" key="3">
    <source>
        <dbReference type="Proteomes" id="UP000260351"/>
    </source>
</evidence>
<gene>
    <name evidence="2" type="ORF">DZC52_00515</name>
</gene>
<dbReference type="Proteomes" id="UP000260351">
    <property type="component" value="Unassembled WGS sequence"/>
</dbReference>
<evidence type="ECO:0000256" key="1">
    <source>
        <dbReference type="SAM" id="MobiDB-lite"/>
    </source>
</evidence>
<evidence type="ECO:0000313" key="2">
    <source>
        <dbReference type="EMBL" id="RFF32851.1"/>
    </source>
</evidence>
<dbReference type="AlphaFoldDB" id="A0A3E1KCU4"/>
<sequence>MLPISKHRTLVIPHRLALVAAAVCLALSFTSDRGDVQGHLQADGDQPIEQIEAVNGGSASVGHSDQTARSSRGRGNPSLLPWFSGLTH</sequence>
<protein>
    <submittedName>
        <fullName evidence="2">Uncharacterized protein</fullName>
    </submittedName>
</protein>
<dbReference type="OrthoDB" id="9975695at2"/>
<proteinExistence type="predicted"/>
<reference evidence="2 3" key="1">
    <citation type="submission" date="2018-08" db="EMBL/GenBank/DDBJ databases">
        <title>Wenzhouxiangella salilacus sp. nov., a novel bacterium isolated from a saline lake in Xinjiang Province, China.</title>
        <authorList>
            <person name="Han S."/>
        </authorList>
    </citation>
    <scope>NUCLEOTIDE SEQUENCE [LARGE SCALE GENOMIC DNA]</scope>
    <source>
        <strain evidence="2 3">XDB06</strain>
    </source>
</reference>
<dbReference type="EMBL" id="QUZK01000003">
    <property type="protein sequence ID" value="RFF32851.1"/>
    <property type="molecule type" value="Genomic_DNA"/>
</dbReference>
<dbReference type="RefSeq" id="WP_116649165.1">
    <property type="nucleotide sequence ID" value="NZ_QUZK01000003.1"/>
</dbReference>
<name>A0A3E1KCU4_9GAMM</name>
<feature type="region of interest" description="Disordered" evidence="1">
    <location>
        <begin position="56"/>
        <end position="88"/>
    </location>
</feature>
<organism evidence="2 3">
    <name type="scientific">Wenzhouxiangella sediminis</name>
    <dbReference type="NCBI Taxonomy" id="1792836"/>
    <lineage>
        <taxon>Bacteria</taxon>
        <taxon>Pseudomonadati</taxon>
        <taxon>Pseudomonadota</taxon>
        <taxon>Gammaproteobacteria</taxon>
        <taxon>Chromatiales</taxon>
        <taxon>Wenzhouxiangellaceae</taxon>
        <taxon>Wenzhouxiangella</taxon>
    </lineage>
</organism>
<comment type="caution">
    <text evidence="2">The sequence shown here is derived from an EMBL/GenBank/DDBJ whole genome shotgun (WGS) entry which is preliminary data.</text>
</comment>